<keyword evidence="2 7" id="KW-0812">Transmembrane</keyword>
<evidence type="ECO:0000256" key="3">
    <source>
        <dbReference type="ARBA" id="ARBA00022989"/>
    </source>
</evidence>
<sequence>MAGDTPSKAPAQIAVVAVLVVLTMSAVGLRLWVRIRMIRSLGWDDIFMVVALFNFLMYDSSLMTIVHYGGGTHITDQSDLRAATSWILVAETFYLTTILFLKLSLGFFFLRVAIKKWQRRTIITTMTVSTIIHFYHIFFVIFMCGDPRNYLQNRLNHKCVGRNVEVALAYEQAAVTTATDWIFALLPIPMLWNTSMDLRSKLSVGFVLSLGALGSICSMIRFKYIEGLGSHDDFFWSAANVSTWSILEMGTGIIAGCLATMRPLFKRFMYRAAQLTSRTNGTSSRSWLRSHRKHPSRTNGSGWAYSTNSTFTTTCVGGKDVELGSPGDELHSVFREEKDRRRFPAEVWSADPERAVIWPYSNHAGPRSVSPAVEGAISISKVVDVEVSVVGPDDLWPVVRGIQRPERAKSPPQMSGDVPEWERMPDLVTPEERGHGRKGSGGSSKSRGGSPVRIN</sequence>
<evidence type="ECO:0000313" key="9">
    <source>
        <dbReference type="EMBL" id="KAF2396458.1"/>
    </source>
</evidence>
<comment type="subcellular location">
    <subcellularLocation>
        <location evidence="1">Membrane</location>
        <topology evidence="1">Multi-pass membrane protein</topology>
    </subcellularLocation>
</comment>
<dbReference type="OrthoDB" id="4682787at2759"/>
<keyword evidence="4 7" id="KW-0472">Membrane</keyword>
<dbReference type="AlphaFoldDB" id="A0A6G1HK64"/>
<reference evidence="9" key="1">
    <citation type="journal article" date="2020" name="Stud. Mycol.">
        <title>101 Dothideomycetes genomes: a test case for predicting lifestyles and emergence of pathogens.</title>
        <authorList>
            <person name="Haridas S."/>
            <person name="Albert R."/>
            <person name="Binder M."/>
            <person name="Bloem J."/>
            <person name="Labutti K."/>
            <person name="Salamov A."/>
            <person name="Andreopoulos B."/>
            <person name="Baker S."/>
            <person name="Barry K."/>
            <person name="Bills G."/>
            <person name="Bluhm B."/>
            <person name="Cannon C."/>
            <person name="Castanera R."/>
            <person name="Culley D."/>
            <person name="Daum C."/>
            <person name="Ezra D."/>
            <person name="Gonzalez J."/>
            <person name="Henrissat B."/>
            <person name="Kuo A."/>
            <person name="Liang C."/>
            <person name="Lipzen A."/>
            <person name="Lutzoni F."/>
            <person name="Magnuson J."/>
            <person name="Mondo S."/>
            <person name="Nolan M."/>
            <person name="Ohm R."/>
            <person name="Pangilinan J."/>
            <person name="Park H.-J."/>
            <person name="Ramirez L."/>
            <person name="Alfaro M."/>
            <person name="Sun H."/>
            <person name="Tritt A."/>
            <person name="Yoshinaga Y."/>
            <person name="Zwiers L.-H."/>
            <person name="Turgeon B."/>
            <person name="Goodwin S."/>
            <person name="Spatafora J."/>
            <person name="Crous P."/>
            <person name="Grigoriev I."/>
        </authorList>
    </citation>
    <scope>NUCLEOTIDE SEQUENCE</scope>
    <source>
        <strain evidence="9">CBS 262.69</strain>
    </source>
</reference>
<dbReference type="Proteomes" id="UP000799640">
    <property type="component" value="Unassembled WGS sequence"/>
</dbReference>
<proteinExistence type="inferred from homology"/>
<feature type="transmembrane region" description="Helical" evidence="7">
    <location>
        <begin position="12"/>
        <end position="33"/>
    </location>
</feature>
<feature type="compositionally biased region" description="Basic and acidic residues" evidence="6">
    <location>
        <begin position="420"/>
        <end position="434"/>
    </location>
</feature>
<gene>
    <name evidence="9" type="ORF">EJ06DRAFT_240883</name>
</gene>
<comment type="similarity">
    <text evidence="5">Belongs to the SAT4 family.</text>
</comment>
<dbReference type="GO" id="GO:0016020">
    <property type="term" value="C:membrane"/>
    <property type="evidence" value="ECO:0007669"/>
    <property type="project" value="UniProtKB-SubCell"/>
</dbReference>
<name>A0A6G1HK64_9PEZI</name>
<feature type="region of interest" description="Disordered" evidence="6">
    <location>
        <begin position="402"/>
        <end position="455"/>
    </location>
</feature>
<keyword evidence="3 7" id="KW-1133">Transmembrane helix</keyword>
<dbReference type="InterPro" id="IPR049326">
    <property type="entry name" value="Rhodopsin_dom_fungi"/>
</dbReference>
<feature type="transmembrane region" description="Helical" evidence="7">
    <location>
        <begin position="204"/>
        <end position="222"/>
    </location>
</feature>
<dbReference type="InterPro" id="IPR052337">
    <property type="entry name" value="SAT4-like"/>
</dbReference>
<evidence type="ECO:0000256" key="7">
    <source>
        <dbReference type="SAM" id="Phobius"/>
    </source>
</evidence>
<feature type="domain" description="Rhodopsin" evidence="8">
    <location>
        <begin position="29"/>
        <end position="267"/>
    </location>
</feature>
<dbReference type="PANTHER" id="PTHR33048">
    <property type="entry name" value="PTH11-LIKE INTEGRAL MEMBRANE PROTEIN (AFU_ORTHOLOGUE AFUA_5G11245)"/>
    <property type="match status" value="1"/>
</dbReference>
<feature type="compositionally biased region" description="Low complexity" evidence="6">
    <location>
        <begin position="443"/>
        <end position="455"/>
    </location>
</feature>
<feature type="transmembrane region" description="Helical" evidence="7">
    <location>
        <begin position="234"/>
        <end position="261"/>
    </location>
</feature>
<feature type="transmembrane region" description="Helical" evidence="7">
    <location>
        <begin position="122"/>
        <end position="143"/>
    </location>
</feature>
<dbReference type="PANTHER" id="PTHR33048:SF96">
    <property type="entry name" value="INTEGRAL MEMBRANE PROTEIN"/>
    <property type="match status" value="1"/>
</dbReference>
<evidence type="ECO:0000256" key="2">
    <source>
        <dbReference type="ARBA" id="ARBA00022692"/>
    </source>
</evidence>
<feature type="region of interest" description="Disordered" evidence="6">
    <location>
        <begin position="281"/>
        <end position="301"/>
    </location>
</feature>
<evidence type="ECO:0000256" key="6">
    <source>
        <dbReference type="SAM" id="MobiDB-lite"/>
    </source>
</evidence>
<evidence type="ECO:0000313" key="10">
    <source>
        <dbReference type="Proteomes" id="UP000799640"/>
    </source>
</evidence>
<dbReference type="Pfam" id="PF20684">
    <property type="entry name" value="Fung_rhodopsin"/>
    <property type="match status" value="1"/>
</dbReference>
<feature type="transmembrane region" description="Helical" evidence="7">
    <location>
        <begin position="86"/>
        <end position="110"/>
    </location>
</feature>
<organism evidence="9 10">
    <name type="scientific">Trichodelitschia bisporula</name>
    <dbReference type="NCBI Taxonomy" id="703511"/>
    <lineage>
        <taxon>Eukaryota</taxon>
        <taxon>Fungi</taxon>
        <taxon>Dikarya</taxon>
        <taxon>Ascomycota</taxon>
        <taxon>Pezizomycotina</taxon>
        <taxon>Dothideomycetes</taxon>
        <taxon>Dothideomycetes incertae sedis</taxon>
        <taxon>Phaeotrichales</taxon>
        <taxon>Phaeotrichaceae</taxon>
        <taxon>Trichodelitschia</taxon>
    </lineage>
</organism>
<evidence type="ECO:0000259" key="8">
    <source>
        <dbReference type="Pfam" id="PF20684"/>
    </source>
</evidence>
<feature type="transmembrane region" description="Helical" evidence="7">
    <location>
        <begin position="173"/>
        <end position="192"/>
    </location>
</feature>
<feature type="transmembrane region" description="Helical" evidence="7">
    <location>
        <begin position="45"/>
        <end position="66"/>
    </location>
</feature>
<evidence type="ECO:0000256" key="5">
    <source>
        <dbReference type="ARBA" id="ARBA00038359"/>
    </source>
</evidence>
<accession>A0A6G1HK64</accession>
<protein>
    <recommendedName>
        <fullName evidence="8">Rhodopsin domain-containing protein</fullName>
    </recommendedName>
</protein>
<evidence type="ECO:0000256" key="4">
    <source>
        <dbReference type="ARBA" id="ARBA00023136"/>
    </source>
</evidence>
<dbReference type="EMBL" id="ML996707">
    <property type="protein sequence ID" value="KAF2396458.1"/>
    <property type="molecule type" value="Genomic_DNA"/>
</dbReference>
<keyword evidence="10" id="KW-1185">Reference proteome</keyword>
<evidence type="ECO:0000256" key="1">
    <source>
        <dbReference type="ARBA" id="ARBA00004141"/>
    </source>
</evidence>